<feature type="transmembrane region" description="Helical" evidence="6">
    <location>
        <begin position="323"/>
        <end position="346"/>
    </location>
</feature>
<feature type="transmembrane region" description="Helical" evidence="6">
    <location>
        <begin position="358"/>
        <end position="376"/>
    </location>
</feature>
<feature type="transmembrane region" description="Helical" evidence="6">
    <location>
        <begin position="228"/>
        <end position="250"/>
    </location>
</feature>
<dbReference type="InterPro" id="IPR005829">
    <property type="entry name" value="Sugar_transporter_CS"/>
</dbReference>
<feature type="transmembrane region" description="Helical" evidence="6">
    <location>
        <begin position="391"/>
        <end position="410"/>
    </location>
</feature>
<gene>
    <name evidence="8" type="ORF">PHYEVI_LOCUS3876</name>
</gene>
<dbReference type="FunFam" id="1.20.1250.20:FF:000249">
    <property type="entry name" value="facilitated trehalose transporter Tret1"/>
    <property type="match status" value="1"/>
</dbReference>
<dbReference type="PANTHER" id="PTHR48021">
    <property type="match status" value="1"/>
</dbReference>
<dbReference type="InterPro" id="IPR005828">
    <property type="entry name" value="MFS_sugar_transport-like"/>
</dbReference>
<feature type="transmembrane region" description="Helical" evidence="6">
    <location>
        <begin position="117"/>
        <end position="139"/>
    </location>
</feature>
<proteinExistence type="predicted"/>
<dbReference type="InterPro" id="IPR003663">
    <property type="entry name" value="Sugar/inositol_transpt"/>
</dbReference>
<organism evidence="8 9">
    <name type="scientific">Phyllotreta striolata</name>
    <name type="common">Striped flea beetle</name>
    <name type="synonym">Crioceris striolata</name>
    <dbReference type="NCBI Taxonomy" id="444603"/>
    <lineage>
        <taxon>Eukaryota</taxon>
        <taxon>Metazoa</taxon>
        <taxon>Ecdysozoa</taxon>
        <taxon>Arthropoda</taxon>
        <taxon>Hexapoda</taxon>
        <taxon>Insecta</taxon>
        <taxon>Pterygota</taxon>
        <taxon>Neoptera</taxon>
        <taxon>Endopterygota</taxon>
        <taxon>Coleoptera</taxon>
        <taxon>Polyphaga</taxon>
        <taxon>Cucujiformia</taxon>
        <taxon>Chrysomeloidea</taxon>
        <taxon>Chrysomelidae</taxon>
        <taxon>Galerucinae</taxon>
        <taxon>Alticini</taxon>
        <taxon>Phyllotreta</taxon>
    </lineage>
</organism>
<evidence type="ECO:0000256" key="4">
    <source>
        <dbReference type="ARBA" id="ARBA00023136"/>
    </source>
</evidence>
<evidence type="ECO:0000256" key="2">
    <source>
        <dbReference type="ARBA" id="ARBA00022692"/>
    </source>
</evidence>
<dbReference type="AlphaFoldDB" id="A0A9N9TKA5"/>
<accession>A0A9N9TKA5</accession>
<dbReference type="PANTHER" id="PTHR48021:SF68">
    <property type="entry name" value="MAJOR FACILITATOR SUPERFAMILY (MFS) PROFILE DOMAIN-CONTAINING PROTEIN"/>
    <property type="match status" value="1"/>
</dbReference>
<dbReference type="PROSITE" id="PS00217">
    <property type="entry name" value="SUGAR_TRANSPORT_2"/>
    <property type="match status" value="1"/>
</dbReference>
<dbReference type="GO" id="GO:0016020">
    <property type="term" value="C:membrane"/>
    <property type="evidence" value="ECO:0007669"/>
    <property type="project" value="UniProtKB-SubCell"/>
</dbReference>
<dbReference type="Gene3D" id="1.20.1250.20">
    <property type="entry name" value="MFS general substrate transporter like domains"/>
    <property type="match status" value="1"/>
</dbReference>
<keyword evidence="5" id="KW-0325">Glycoprotein</keyword>
<evidence type="ECO:0000256" key="1">
    <source>
        <dbReference type="ARBA" id="ARBA00004141"/>
    </source>
</evidence>
<dbReference type="GO" id="GO:0022857">
    <property type="term" value="F:transmembrane transporter activity"/>
    <property type="evidence" value="ECO:0007669"/>
    <property type="project" value="InterPro"/>
</dbReference>
<dbReference type="OrthoDB" id="6612291at2759"/>
<feature type="transmembrane region" description="Helical" evidence="6">
    <location>
        <begin position="145"/>
        <end position="163"/>
    </location>
</feature>
<evidence type="ECO:0000313" key="9">
    <source>
        <dbReference type="Proteomes" id="UP001153712"/>
    </source>
</evidence>
<feature type="domain" description="Major facilitator superfamily (MFS) profile" evidence="7">
    <location>
        <begin position="1"/>
        <end position="414"/>
    </location>
</feature>
<dbReference type="EMBL" id="OU900107">
    <property type="protein sequence ID" value="CAG9857471.1"/>
    <property type="molecule type" value="Genomic_DNA"/>
</dbReference>
<comment type="subcellular location">
    <subcellularLocation>
        <location evidence="1">Membrane</location>
        <topology evidence="1">Multi-pass membrane protein</topology>
    </subcellularLocation>
</comment>
<evidence type="ECO:0000256" key="5">
    <source>
        <dbReference type="ARBA" id="ARBA00023180"/>
    </source>
</evidence>
<sequence>MTFGYSAILLPQLQSAENPENTLSIDKEEASWIASMAALPMAIGSAFGALSIGKLGRKTAHSLSCIPTLIGWLLIGHSTGIQMILIGRFVTGFFAGYLASATGVYIGEIADPKHRGFFLGGISISVSSGLFLCHLMGTFLTWRTTALLCAVLPLVSQLIIVFVPESPWWLVDRDRPDEAERAFYWCRGVTDESKKEFEALLERRRGLDHTESLRDALVPEFLKPLGIITVYIVANQWAGINAITFYSITVMRETIGDGLNEYAAMLLVDFLRFFVSIAACLQLRRFGRRPIALVSGVGTAVSLFTLSAYLYAVKSYPETKCRYIPIACLVLYMVFVTGGFVPLPWAMMGELFPSKRRSLGSGVASFAAFSAFFSVVKTTPGMFERLGADGTFLVFGAVALFGTGFVYACLPETKDRTLHDIEDGFKKRVGGKS</sequence>
<feature type="transmembrane region" description="Helical" evidence="6">
    <location>
        <begin position="290"/>
        <end position="311"/>
    </location>
</feature>
<dbReference type="PROSITE" id="PS50850">
    <property type="entry name" value="MFS"/>
    <property type="match status" value="1"/>
</dbReference>
<keyword evidence="4 6" id="KW-0472">Membrane</keyword>
<dbReference type="SUPFAM" id="SSF103473">
    <property type="entry name" value="MFS general substrate transporter"/>
    <property type="match status" value="1"/>
</dbReference>
<dbReference type="InterPro" id="IPR020846">
    <property type="entry name" value="MFS_dom"/>
</dbReference>
<protein>
    <recommendedName>
        <fullName evidence="7">Major facilitator superfamily (MFS) profile domain-containing protein</fullName>
    </recommendedName>
</protein>
<dbReference type="InterPro" id="IPR050549">
    <property type="entry name" value="MFS_Trehalose_Transporter"/>
</dbReference>
<dbReference type="InterPro" id="IPR036259">
    <property type="entry name" value="MFS_trans_sf"/>
</dbReference>
<evidence type="ECO:0000256" key="3">
    <source>
        <dbReference type="ARBA" id="ARBA00022989"/>
    </source>
</evidence>
<feature type="transmembrane region" description="Helical" evidence="6">
    <location>
        <begin position="81"/>
        <end position="105"/>
    </location>
</feature>
<dbReference type="Pfam" id="PF00083">
    <property type="entry name" value="Sugar_tr"/>
    <property type="match status" value="1"/>
</dbReference>
<keyword evidence="9" id="KW-1185">Reference proteome</keyword>
<keyword evidence="3 6" id="KW-1133">Transmembrane helix</keyword>
<evidence type="ECO:0000256" key="6">
    <source>
        <dbReference type="SAM" id="Phobius"/>
    </source>
</evidence>
<name>A0A9N9TKA5_PHYSR</name>
<evidence type="ECO:0000259" key="7">
    <source>
        <dbReference type="PROSITE" id="PS50850"/>
    </source>
</evidence>
<feature type="transmembrane region" description="Helical" evidence="6">
    <location>
        <begin position="31"/>
        <end position="52"/>
    </location>
</feature>
<evidence type="ECO:0000313" key="8">
    <source>
        <dbReference type="EMBL" id="CAG9857471.1"/>
    </source>
</evidence>
<reference evidence="8" key="1">
    <citation type="submission" date="2022-01" db="EMBL/GenBank/DDBJ databases">
        <authorList>
            <person name="King R."/>
        </authorList>
    </citation>
    <scope>NUCLEOTIDE SEQUENCE</scope>
</reference>
<dbReference type="PRINTS" id="PR00171">
    <property type="entry name" value="SUGRTRNSPORT"/>
</dbReference>
<dbReference type="Proteomes" id="UP001153712">
    <property type="component" value="Chromosome 14"/>
</dbReference>
<keyword evidence="2 6" id="KW-0812">Transmembrane</keyword>